<dbReference type="AlphaFoldDB" id="A0AB36JW14"/>
<protein>
    <recommendedName>
        <fullName evidence="4">AraC-type arabinose-binding/dimerisation domain-containing protein</fullName>
    </recommendedName>
</protein>
<reference evidence="2 3" key="1">
    <citation type="journal article" date="2017" name="Genome Announc.">
        <title>Draft Genome Sequences of Salinivibrio proteolyticus, Salinivibrio sharmensis, Salinivibrio siamensis, Salinivibrio costicola subsp. alcaliphilus, Salinivibrio costicola subsp. vallismortis, and 29 New Isolates Belonging to the Genus Salinivibrio.</title>
        <authorList>
            <person name="Lopez-Hermoso C."/>
            <person name="de la Haba R.R."/>
            <person name="Sanchez-Porro C."/>
            <person name="Bayliss S.C."/>
            <person name="Feil E.J."/>
            <person name="Ventosa A."/>
        </authorList>
    </citation>
    <scope>NUCLEOTIDE SEQUENCE [LARGE SCALE GENOMIC DNA]</scope>
    <source>
        <strain evidence="2 3">AL184</strain>
    </source>
</reference>
<dbReference type="SUPFAM" id="SSF51215">
    <property type="entry name" value="Regulatory protein AraC"/>
    <property type="match status" value="1"/>
</dbReference>
<gene>
    <name evidence="2" type="ORF">BZG00_08095</name>
</gene>
<evidence type="ECO:0000313" key="2">
    <source>
        <dbReference type="EMBL" id="OOE39850.1"/>
    </source>
</evidence>
<evidence type="ECO:0008006" key="4">
    <source>
        <dbReference type="Google" id="ProtNLM"/>
    </source>
</evidence>
<dbReference type="RefSeq" id="WP_077659226.1">
    <property type="nucleotide sequence ID" value="NZ_CP040022.1"/>
</dbReference>
<dbReference type="GO" id="GO:0003677">
    <property type="term" value="F:DNA binding"/>
    <property type="evidence" value="ECO:0007669"/>
    <property type="project" value="UniProtKB-KW"/>
</dbReference>
<proteinExistence type="predicted"/>
<keyword evidence="3" id="KW-1185">Reference proteome</keyword>
<evidence type="ECO:0000313" key="3">
    <source>
        <dbReference type="Proteomes" id="UP000189021"/>
    </source>
</evidence>
<dbReference type="Proteomes" id="UP000189021">
    <property type="component" value="Unassembled WGS sequence"/>
</dbReference>
<evidence type="ECO:0000256" key="1">
    <source>
        <dbReference type="ARBA" id="ARBA00023125"/>
    </source>
</evidence>
<sequence length="223" mass="24539">MKTTSEYTLYHTPSLIFTPRKRRYTANLLYVEDGLVLVRLGKTDVPVYTGQGFWLPFECLHALTITPNTRLHQLAVSPRTQHSLPESVGHVVLPPLLAAGLMELGSPTASVLTAAQSHHIQAVLLDQITHLAPTQQLDAPTQALADCTAYAQTGQPPVSTAQHYQLQALTQLTIAQLQEYFTVRQLRAAIKSGKTWERAAESAGVSTADADTLYTRYACVFER</sequence>
<dbReference type="InterPro" id="IPR037923">
    <property type="entry name" value="HTH-like"/>
</dbReference>
<accession>A0AB36JW14</accession>
<keyword evidence="1" id="KW-0238">DNA-binding</keyword>
<organism evidence="2 3">
    <name type="scientific">Salinivibrio kushneri</name>
    <dbReference type="NCBI Taxonomy" id="1908198"/>
    <lineage>
        <taxon>Bacteria</taxon>
        <taxon>Pseudomonadati</taxon>
        <taxon>Pseudomonadota</taxon>
        <taxon>Gammaproteobacteria</taxon>
        <taxon>Vibrionales</taxon>
        <taxon>Vibrionaceae</taxon>
        <taxon>Salinivibrio</taxon>
    </lineage>
</organism>
<name>A0AB36JW14_9GAMM</name>
<dbReference type="EMBL" id="MUEK01000006">
    <property type="protein sequence ID" value="OOE39850.1"/>
    <property type="molecule type" value="Genomic_DNA"/>
</dbReference>
<comment type="caution">
    <text evidence="2">The sequence shown here is derived from an EMBL/GenBank/DDBJ whole genome shotgun (WGS) entry which is preliminary data.</text>
</comment>